<proteinExistence type="predicted"/>
<reference evidence="2" key="1">
    <citation type="submission" date="2020-11" db="EMBL/GenBank/DDBJ databases">
        <authorList>
            <person name="Tran Van P."/>
        </authorList>
    </citation>
    <scope>NUCLEOTIDE SEQUENCE</scope>
</reference>
<sequence length="623" mass="71551">MEEDEPLTMYGSKTMKLASEIEYQAENLSDNIRMMRIISGLTPLNQNLETLWYSIRAGIDCNVCARKKISRTSKVDWIVTHSFPEKANIVQGFGQFGAKPLFYWDSNVAKFHDGRKRACLRLTLSGWDNCDEMTESEDHTSDERAHYETSYDSDTSIQQIGESISESDMDFQPDFLDKLDNFIQTFKRKTDANVGNIRDDYDLKDNELNSSIIPTITTKRKPLENIVEVEGEEENERKNDSLNKISLVKYSSSLDAGRKITLEDKNLDISKSCVNFTYSTKENKSPPPIKKPVSMVKNEDTIHIIEQEKVLLASMDSSSLPKPLIKLQMLSADNEAKQYQIRQVLIDLDSAHKRIEELQNTIQIKEKFIDDLIKNSNMRATAKERCQRKSSKLEEEYYKTRTNLAQAENALLLNVDDSYPDKEKLKYKQEIEKYKKITVHYEKRLKDIEFIKQIAGDSAKKSDPHELSMAPNIKQGVILSSNLLISISHQPGRSIGHIVLARHQDAIYMRYMLFSAGWQPKTLDFQGSVQAVLELENSLQTSKKQLEELKKQLKDEETHKQTLERELLEDQKKIKELEEKYNLHKTKASKLVKVLKASNPVKSLTVGGDAFYAHDAATVNERE</sequence>
<name>A0A7R9D8J2_TIMPO</name>
<evidence type="ECO:0000313" key="2">
    <source>
        <dbReference type="EMBL" id="CAD7408493.1"/>
    </source>
</evidence>
<dbReference type="AlphaFoldDB" id="A0A7R9D8J2"/>
<evidence type="ECO:0000256" key="1">
    <source>
        <dbReference type="SAM" id="Coils"/>
    </source>
</evidence>
<keyword evidence="1" id="KW-0175">Coiled coil</keyword>
<gene>
    <name evidence="2" type="ORF">TPSB3V08_LOCUS6390</name>
</gene>
<accession>A0A7R9D8J2</accession>
<feature type="coiled-coil region" evidence="1">
    <location>
        <begin position="532"/>
        <end position="594"/>
    </location>
</feature>
<protein>
    <submittedName>
        <fullName evidence="2">Uncharacterized protein</fullName>
    </submittedName>
</protein>
<organism evidence="2">
    <name type="scientific">Timema poppense</name>
    <name type="common">Walking stick</name>
    <dbReference type="NCBI Taxonomy" id="170557"/>
    <lineage>
        <taxon>Eukaryota</taxon>
        <taxon>Metazoa</taxon>
        <taxon>Ecdysozoa</taxon>
        <taxon>Arthropoda</taxon>
        <taxon>Hexapoda</taxon>
        <taxon>Insecta</taxon>
        <taxon>Pterygota</taxon>
        <taxon>Neoptera</taxon>
        <taxon>Polyneoptera</taxon>
        <taxon>Phasmatodea</taxon>
        <taxon>Timematodea</taxon>
        <taxon>Timematoidea</taxon>
        <taxon>Timematidae</taxon>
        <taxon>Timema</taxon>
    </lineage>
</organism>
<feature type="coiled-coil region" evidence="1">
    <location>
        <begin position="341"/>
        <end position="410"/>
    </location>
</feature>
<dbReference type="EMBL" id="OD003734">
    <property type="protein sequence ID" value="CAD7408493.1"/>
    <property type="molecule type" value="Genomic_DNA"/>
</dbReference>